<feature type="transmembrane region" description="Helical" evidence="8">
    <location>
        <begin position="68"/>
        <end position="88"/>
    </location>
</feature>
<dbReference type="EMBL" id="JACOPN010000001">
    <property type="protein sequence ID" value="MBC5716133.1"/>
    <property type="molecule type" value="Genomic_DNA"/>
</dbReference>
<evidence type="ECO:0000259" key="9">
    <source>
        <dbReference type="PROSITE" id="PS50928"/>
    </source>
</evidence>
<dbReference type="InterPro" id="IPR000515">
    <property type="entry name" value="MetI-like"/>
</dbReference>
<dbReference type="RefSeq" id="WP_186877606.1">
    <property type="nucleotide sequence ID" value="NZ_JACOPN010000001.1"/>
</dbReference>
<evidence type="ECO:0000256" key="1">
    <source>
        <dbReference type="ARBA" id="ARBA00004429"/>
    </source>
</evidence>
<dbReference type="GO" id="GO:0055085">
    <property type="term" value="P:transmembrane transport"/>
    <property type="evidence" value="ECO:0007669"/>
    <property type="project" value="InterPro"/>
</dbReference>
<gene>
    <name evidence="10" type="ORF">H8S55_02145</name>
</gene>
<dbReference type="GO" id="GO:0005886">
    <property type="term" value="C:plasma membrane"/>
    <property type="evidence" value="ECO:0007669"/>
    <property type="project" value="UniProtKB-SubCell"/>
</dbReference>
<evidence type="ECO:0000256" key="5">
    <source>
        <dbReference type="ARBA" id="ARBA00022692"/>
    </source>
</evidence>
<keyword evidence="6 8" id="KW-1133">Transmembrane helix</keyword>
<accession>A0A8J6M328</accession>
<dbReference type="SUPFAM" id="SSF161098">
    <property type="entry name" value="MetI-like"/>
    <property type="match status" value="1"/>
</dbReference>
<comment type="caution">
    <text evidence="10">The sequence shown here is derived from an EMBL/GenBank/DDBJ whole genome shotgun (WGS) entry which is preliminary data.</text>
</comment>
<feature type="transmembrane region" description="Helical" evidence="8">
    <location>
        <begin position="100"/>
        <end position="122"/>
    </location>
</feature>
<evidence type="ECO:0000256" key="2">
    <source>
        <dbReference type="ARBA" id="ARBA00022448"/>
    </source>
</evidence>
<dbReference type="PANTHER" id="PTHR43357">
    <property type="entry name" value="INNER MEMBRANE ABC TRANSPORTER PERMEASE PROTEIN YDCV"/>
    <property type="match status" value="1"/>
</dbReference>
<dbReference type="Gene3D" id="1.10.3720.10">
    <property type="entry name" value="MetI-like"/>
    <property type="match status" value="1"/>
</dbReference>
<dbReference type="AlphaFoldDB" id="A0A8J6M328"/>
<evidence type="ECO:0000313" key="11">
    <source>
        <dbReference type="Proteomes" id="UP000602260"/>
    </source>
</evidence>
<evidence type="ECO:0000313" key="10">
    <source>
        <dbReference type="EMBL" id="MBC5716133.1"/>
    </source>
</evidence>
<protein>
    <submittedName>
        <fullName evidence="10">ABC transporter permease</fullName>
    </submittedName>
</protein>
<keyword evidence="4" id="KW-0997">Cell inner membrane</keyword>
<dbReference type="Proteomes" id="UP000602260">
    <property type="component" value="Unassembled WGS sequence"/>
</dbReference>
<evidence type="ECO:0000256" key="6">
    <source>
        <dbReference type="ARBA" id="ARBA00022989"/>
    </source>
</evidence>
<sequence length="261" mass="28961">MNYTKLAGRIARAAVYLFLLGPLLVVVFTAFSNTNRVVFPPKGFTLAWFQKAVHSAEFTSSLLLSVRIAVVSVCIACVLGTMISLWFWKSNSRAKAVFESIFLAPIVIPTIISAVAFLQYFALFQGLFTNYWKLCLTYAVIEMPYVIRTVTANLVGLDTSFEEASLVLGASPIRTLFNVTLPCIRQGIIGGAVFSFVVAFDECVIILFMKSARTVTFPLRLYSYITESFTPLISAYSTLFIVVVAVIIYIVEKKIGLSKLY</sequence>
<keyword evidence="11" id="KW-1185">Reference proteome</keyword>
<feature type="transmembrane region" description="Helical" evidence="8">
    <location>
        <begin position="229"/>
        <end position="251"/>
    </location>
</feature>
<feature type="transmembrane region" description="Helical" evidence="8">
    <location>
        <begin position="188"/>
        <end position="208"/>
    </location>
</feature>
<keyword evidence="3" id="KW-1003">Cell membrane</keyword>
<feature type="transmembrane region" description="Helical" evidence="8">
    <location>
        <begin position="12"/>
        <end position="31"/>
    </location>
</feature>
<evidence type="ECO:0000256" key="4">
    <source>
        <dbReference type="ARBA" id="ARBA00022519"/>
    </source>
</evidence>
<organism evidence="10 11">
    <name type="scientific">Flintibacter faecis</name>
    <dbReference type="NCBI Taxonomy" id="2763047"/>
    <lineage>
        <taxon>Bacteria</taxon>
        <taxon>Bacillati</taxon>
        <taxon>Bacillota</taxon>
        <taxon>Clostridia</taxon>
        <taxon>Eubacteriales</taxon>
        <taxon>Flintibacter</taxon>
    </lineage>
</organism>
<dbReference type="PANTHER" id="PTHR43357:SF4">
    <property type="entry name" value="INNER MEMBRANE ABC TRANSPORTER PERMEASE PROTEIN YDCV"/>
    <property type="match status" value="1"/>
</dbReference>
<keyword evidence="2 8" id="KW-0813">Transport</keyword>
<name>A0A8J6M328_9FIRM</name>
<dbReference type="Pfam" id="PF00528">
    <property type="entry name" value="BPD_transp_1"/>
    <property type="match status" value="1"/>
</dbReference>
<dbReference type="InterPro" id="IPR035906">
    <property type="entry name" value="MetI-like_sf"/>
</dbReference>
<keyword evidence="7 8" id="KW-0472">Membrane</keyword>
<dbReference type="PROSITE" id="PS50928">
    <property type="entry name" value="ABC_TM1"/>
    <property type="match status" value="1"/>
</dbReference>
<evidence type="ECO:0000256" key="7">
    <source>
        <dbReference type="ARBA" id="ARBA00023136"/>
    </source>
</evidence>
<evidence type="ECO:0000256" key="8">
    <source>
        <dbReference type="RuleBase" id="RU363032"/>
    </source>
</evidence>
<comment type="similarity">
    <text evidence="8">Belongs to the binding-protein-dependent transport system permease family.</text>
</comment>
<comment type="subcellular location">
    <subcellularLocation>
        <location evidence="1">Cell inner membrane</location>
        <topology evidence="1">Multi-pass membrane protein</topology>
    </subcellularLocation>
    <subcellularLocation>
        <location evidence="8">Cell membrane</location>
        <topology evidence="8">Multi-pass membrane protein</topology>
    </subcellularLocation>
</comment>
<feature type="domain" description="ABC transmembrane type-1" evidence="9">
    <location>
        <begin position="62"/>
        <end position="251"/>
    </location>
</feature>
<reference evidence="10" key="1">
    <citation type="submission" date="2020-08" db="EMBL/GenBank/DDBJ databases">
        <title>Genome public.</title>
        <authorList>
            <person name="Liu C."/>
            <person name="Sun Q."/>
        </authorList>
    </citation>
    <scope>NUCLEOTIDE SEQUENCE</scope>
    <source>
        <strain evidence="10">BX5</strain>
    </source>
</reference>
<proteinExistence type="inferred from homology"/>
<keyword evidence="5 8" id="KW-0812">Transmembrane</keyword>
<evidence type="ECO:0000256" key="3">
    <source>
        <dbReference type="ARBA" id="ARBA00022475"/>
    </source>
</evidence>
<dbReference type="CDD" id="cd06261">
    <property type="entry name" value="TM_PBP2"/>
    <property type="match status" value="1"/>
</dbReference>